<dbReference type="Pfam" id="PF00239">
    <property type="entry name" value="Resolvase"/>
    <property type="match status" value="1"/>
</dbReference>
<keyword evidence="1" id="KW-0238">DNA-binding</keyword>
<name>A0A7X5YAV6_9BACT</name>
<dbReference type="Pfam" id="PF13408">
    <property type="entry name" value="Zn_ribbon_recom"/>
    <property type="match status" value="1"/>
</dbReference>
<dbReference type="Pfam" id="PF07508">
    <property type="entry name" value="Recombinase"/>
    <property type="match status" value="1"/>
</dbReference>
<dbReference type="InterPro" id="IPR011109">
    <property type="entry name" value="DNA_bind_recombinase_dom"/>
</dbReference>
<dbReference type="SMART" id="SM00857">
    <property type="entry name" value="Resolvase"/>
    <property type="match status" value="1"/>
</dbReference>
<dbReference type="GeneID" id="86892559"/>
<dbReference type="Gene3D" id="3.90.1750.20">
    <property type="entry name" value="Putative Large Serine Recombinase, Chain B, Domain 2"/>
    <property type="match status" value="1"/>
</dbReference>
<dbReference type="GO" id="GO:0003677">
    <property type="term" value="F:DNA binding"/>
    <property type="evidence" value="ECO:0007669"/>
    <property type="project" value="UniProtKB-KW"/>
</dbReference>
<evidence type="ECO:0000256" key="3">
    <source>
        <dbReference type="SAM" id="Coils"/>
    </source>
</evidence>
<evidence type="ECO:0000313" key="8">
    <source>
        <dbReference type="Proteomes" id="UP001302374"/>
    </source>
</evidence>
<dbReference type="InterPro" id="IPR038109">
    <property type="entry name" value="DNA_bind_recomb_sf"/>
</dbReference>
<reference evidence="6 8" key="1">
    <citation type="submission" date="2019-09" db="EMBL/GenBank/DDBJ databases">
        <title>Butyricimonas paravirosa DSM 105722 (=214-4 = JCM 18677 = CCUG 65563).</title>
        <authorList>
            <person name="Le Roy T."/>
            <person name="Cani P.D."/>
        </authorList>
    </citation>
    <scope>NUCLEOTIDE SEQUENCE [LARGE SCALE GENOMIC DNA]</scope>
    <source>
        <strain evidence="6 8">DSM 105722</strain>
    </source>
</reference>
<dbReference type="InterPro" id="IPR036162">
    <property type="entry name" value="Resolvase-like_N_sf"/>
</dbReference>
<dbReference type="PANTHER" id="PTHR30461:SF2">
    <property type="entry name" value="SERINE RECOMBINASE PINE-RELATED"/>
    <property type="match status" value="1"/>
</dbReference>
<evidence type="ECO:0000313" key="6">
    <source>
        <dbReference type="EMBL" id="WOF13429.1"/>
    </source>
</evidence>
<dbReference type="RefSeq" id="WP_118303452.1">
    <property type="nucleotide sequence ID" value="NZ_BMPA01000004.1"/>
</dbReference>
<sequence length="519" mass="61071">MMRVKKTDTSKDRVAVIWCRVSTKEQFKNNCSIDVQKKECREYATQHNIQVIGEYEGKGESAKTTNGRQFQEMLKVVTSNKKVNTILVRTYDRFSRTGGEGIVVKEMLRKRGVDLIAVAQPVEKNTQGEFLEDLYLILSKFDNSQRRDKCLAGIKGCMERGDWCCRVPMGFSRKKVDKRHIITVNETGKILREAFLWKANENITSDEIMRRLNRRGVFIKKSQLSEMFRNKFYCGMIRHWSLGEDWIRGNQEILIEPEIFDKVNRKMNEGHLAGYEKQESNNFPLKGHVFCPDCHRPFTAYTVKKKNRDYYKCNTKGCCHNRAADVMHQKYINLLSDYRIPKCLFPILQRVFTKVFWENNQREKEEIKSLNIRLTDCEVKAKAVRLRYGLGEIDKEIYDDTMNVLEEQKDEIEQNLELYKNKLSNLDRYTTKVLKMSCKLGDLWQKGNARVCQKLQNLVFPQGIEWDDKNDDYRTFSENEVFRLFRKISTTYKYESKKNTPLSSEVSALVENNGNSFLW</sequence>
<dbReference type="SUPFAM" id="SSF53041">
    <property type="entry name" value="Resolvase-like"/>
    <property type="match status" value="1"/>
</dbReference>
<dbReference type="CDD" id="cd00338">
    <property type="entry name" value="Ser_Recombinase"/>
    <property type="match status" value="1"/>
</dbReference>
<proteinExistence type="predicted"/>
<evidence type="ECO:0000313" key="7">
    <source>
        <dbReference type="Proteomes" id="UP000576368"/>
    </source>
</evidence>
<dbReference type="Proteomes" id="UP001302374">
    <property type="component" value="Chromosome"/>
</dbReference>
<gene>
    <name evidence="6" type="ORF">F1644_14665</name>
    <name evidence="5" type="ORF">GGR15_001340</name>
</gene>
<keyword evidence="3" id="KW-0175">Coiled coil</keyword>
<dbReference type="EMBL" id="JAATLI010000004">
    <property type="protein sequence ID" value="NJC17725.1"/>
    <property type="molecule type" value="Genomic_DNA"/>
</dbReference>
<dbReference type="PANTHER" id="PTHR30461">
    <property type="entry name" value="DNA-INVERTASE FROM LAMBDOID PROPHAGE"/>
    <property type="match status" value="1"/>
</dbReference>
<dbReference type="Proteomes" id="UP000576368">
    <property type="component" value="Unassembled WGS sequence"/>
</dbReference>
<evidence type="ECO:0000256" key="1">
    <source>
        <dbReference type="ARBA" id="ARBA00023125"/>
    </source>
</evidence>
<evidence type="ECO:0000259" key="4">
    <source>
        <dbReference type="PROSITE" id="PS51736"/>
    </source>
</evidence>
<keyword evidence="2" id="KW-0233">DNA recombination</keyword>
<evidence type="ECO:0000256" key="2">
    <source>
        <dbReference type="ARBA" id="ARBA00023172"/>
    </source>
</evidence>
<feature type="coiled-coil region" evidence="3">
    <location>
        <begin position="360"/>
        <end position="429"/>
    </location>
</feature>
<accession>A0A7X5YAV6</accession>
<dbReference type="Gene3D" id="3.40.50.1390">
    <property type="entry name" value="Resolvase, N-terminal catalytic domain"/>
    <property type="match status" value="1"/>
</dbReference>
<dbReference type="EMBL" id="CP043839">
    <property type="protein sequence ID" value="WOF13429.1"/>
    <property type="molecule type" value="Genomic_DNA"/>
</dbReference>
<dbReference type="AlphaFoldDB" id="A0A7X5YAV6"/>
<dbReference type="InterPro" id="IPR050639">
    <property type="entry name" value="SSR_resolvase"/>
</dbReference>
<organism evidence="5 7">
    <name type="scientific">Butyricimonas paravirosa</name>
    <dbReference type="NCBI Taxonomy" id="1472417"/>
    <lineage>
        <taxon>Bacteria</taxon>
        <taxon>Pseudomonadati</taxon>
        <taxon>Bacteroidota</taxon>
        <taxon>Bacteroidia</taxon>
        <taxon>Bacteroidales</taxon>
        <taxon>Odoribacteraceae</taxon>
        <taxon>Butyricimonas</taxon>
    </lineage>
</organism>
<dbReference type="GO" id="GO:0000150">
    <property type="term" value="F:DNA strand exchange activity"/>
    <property type="evidence" value="ECO:0007669"/>
    <property type="project" value="InterPro"/>
</dbReference>
<dbReference type="PROSITE" id="PS51736">
    <property type="entry name" value="RECOMBINASES_3"/>
    <property type="match status" value="1"/>
</dbReference>
<reference evidence="5 7" key="2">
    <citation type="submission" date="2020-03" db="EMBL/GenBank/DDBJ databases">
        <title>Genomic Encyclopedia of Type Strains, Phase IV (KMG-IV): sequencing the most valuable type-strain genomes for metagenomic binning, comparative biology and taxonomic classification.</title>
        <authorList>
            <person name="Goeker M."/>
        </authorList>
    </citation>
    <scope>NUCLEOTIDE SEQUENCE [LARGE SCALE GENOMIC DNA]</scope>
    <source>
        <strain evidence="5 7">DSM 105722</strain>
    </source>
</reference>
<evidence type="ECO:0000313" key="5">
    <source>
        <dbReference type="EMBL" id="NJC17725.1"/>
    </source>
</evidence>
<keyword evidence="8" id="KW-1185">Reference proteome</keyword>
<protein>
    <submittedName>
        <fullName evidence="5">DNA invertase Pin-like site-specific DNA recombinase</fullName>
    </submittedName>
    <submittedName>
        <fullName evidence="6">Serine recombinase</fullName>
    </submittedName>
</protein>
<dbReference type="InterPro" id="IPR006119">
    <property type="entry name" value="Resolv_N"/>
</dbReference>
<feature type="domain" description="Resolvase/invertase-type recombinase catalytic" evidence="4">
    <location>
        <begin position="14"/>
        <end position="161"/>
    </location>
</feature>
<dbReference type="InterPro" id="IPR025827">
    <property type="entry name" value="Zn_ribbon_recom_dom"/>
</dbReference>